<dbReference type="Gene3D" id="1.20.5.100">
    <property type="entry name" value="Cytochrome c1, transmembrane anchor, C-terminal"/>
    <property type="match status" value="1"/>
</dbReference>
<keyword evidence="2" id="KW-0472">Membrane</keyword>
<dbReference type="EMBL" id="QZAM01000343">
    <property type="protein sequence ID" value="THW33911.1"/>
    <property type="molecule type" value="Genomic_DNA"/>
</dbReference>
<evidence type="ECO:0000256" key="1">
    <source>
        <dbReference type="SAM" id="MobiDB-lite"/>
    </source>
</evidence>
<comment type="caution">
    <text evidence="3">The sequence shown here is derived from an EMBL/GenBank/DDBJ whole genome shotgun (WGS) entry which is preliminary data.</text>
</comment>
<dbReference type="Proteomes" id="UP000309076">
    <property type="component" value="Unassembled WGS sequence"/>
</dbReference>
<evidence type="ECO:0000256" key="2">
    <source>
        <dbReference type="SAM" id="Phobius"/>
    </source>
</evidence>
<keyword evidence="2" id="KW-1133">Transmembrane helix</keyword>
<feature type="compositionally biased region" description="Basic and acidic residues" evidence="1">
    <location>
        <begin position="384"/>
        <end position="396"/>
    </location>
</feature>
<feature type="transmembrane region" description="Helical" evidence="2">
    <location>
        <begin position="166"/>
        <end position="188"/>
    </location>
</feature>
<feature type="compositionally biased region" description="Low complexity" evidence="1">
    <location>
        <begin position="24"/>
        <end position="33"/>
    </location>
</feature>
<reference evidence="3 4" key="1">
    <citation type="submission" date="2018-10" db="EMBL/GenBank/DDBJ databases">
        <title>Fifty Aureobasidium pullulans genomes reveal a recombining polyextremotolerant generalist.</title>
        <authorList>
            <person name="Gostincar C."/>
            <person name="Turk M."/>
            <person name="Zajc J."/>
            <person name="Gunde-Cimerman N."/>
        </authorList>
    </citation>
    <scope>NUCLEOTIDE SEQUENCE [LARGE SCALE GENOMIC DNA]</scope>
    <source>
        <strain evidence="3 4">EXF-10796</strain>
    </source>
</reference>
<feature type="compositionally biased region" description="Polar residues" evidence="1">
    <location>
        <begin position="141"/>
        <end position="156"/>
    </location>
</feature>
<name>A0AB74IJN0_AURPU</name>
<evidence type="ECO:0000313" key="3">
    <source>
        <dbReference type="EMBL" id="THW33911.1"/>
    </source>
</evidence>
<feature type="region of interest" description="Disordered" evidence="1">
    <location>
        <begin position="363"/>
        <end position="413"/>
    </location>
</feature>
<feature type="region of interest" description="Disordered" evidence="1">
    <location>
        <begin position="77"/>
        <end position="117"/>
    </location>
</feature>
<gene>
    <name evidence="3" type="ORF">D6D21_09800</name>
</gene>
<sequence>MIIARQEQPSWVSERISYFSSKYSPAQASQTASSDDDAQRSSDDDNDKDAASAFVTATNLPFGFLTTTLESATAAKASASDGDAQSLTDSGTTSPTESTSQVTSAQQTLPTMTTSISRTQSAWQSGWHSYSPVSSYTASSIETDPTSLSPGLQAQQKAHHGPNTTIIAGVVVPIVILLVSGLVFLTCLRRRRRRAATTTTPVVGNEAATKDPVGAPAMVEKVSEKKVDSNAPPPTLVTTMLSPIDEAMATPQHPQLVITSPQNPTYFTGLDTFSVHSAAMSEDPPPPYRARSMLSHTSSERRQPSIVTNYAPPGPVSPISPISPVSPITHLASPFSDNNAVDIARSPSQRSFASTLYSSNASVYEARPARRSTGPAEYVISRRSSTEDDIRVRSPFEDPEDEVEHERRERRGY</sequence>
<accession>A0AB74IJN0</accession>
<feature type="compositionally biased region" description="Basic and acidic residues" evidence="1">
    <location>
        <begin position="404"/>
        <end position="413"/>
    </location>
</feature>
<dbReference type="AlphaFoldDB" id="A0AB74IJN0"/>
<evidence type="ECO:0000313" key="4">
    <source>
        <dbReference type="Proteomes" id="UP000309076"/>
    </source>
</evidence>
<keyword evidence="2" id="KW-0812">Transmembrane</keyword>
<feature type="region of interest" description="Disordered" evidence="1">
    <location>
        <begin position="134"/>
        <end position="156"/>
    </location>
</feature>
<feature type="compositionally biased region" description="Polar residues" evidence="1">
    <location>
        <begin position="83"/>
        <end position="117"/>
    </location>
</feature>
<feature type="region of interest" description="Disordered" evidence="1">
    <location>
        <begin position="22"/>
        <end position="49"/>
    </location>
</feature>
<organism evidence="3 4">
    <name type="scientific">Aureobasidium pullulans</name>
    <name type="common">Black yeast</name>
    <name type="synonym">Pullularia pullulans</name>
    <dbReference type="NCBI Taxonomy" id="5580"/>
    <lineage>
        <taxon>Eukaryota</taxon>
        <taxon>Fungi</taxon>
        <taxon>Dikarya</taxon>
        <taxon>Ascomycota</taxon>
        <taxon>Pezizomycotina</taxon>
        <taxon>Dothideomycetes</taxon>
        <taxon>Dothideomycetidae</taxon>
        <taxon>Dothideales</taxon>
        <taxon>Saccotheciaceae</taxon>
        <taxon>Aureobasidium</taxon>
    </lineage>
</organism>
<protein>
    <submittedName>
        <fullName evidence="3">Uncharacterized protein</fullName>
    </submittedName>
</protein>
<proteinExistence type="predicted"/>